<dbReference type="SMART" id="SM00398">
    <property type="entry name" value="HMG"/>
    <property type="match status" value="1"/>
</dbReference>
<dbReference type="PANTHER" id="PTHR46040:SF3">
    <property type="entry name" value="HIGH MOBILITY GROUP PROTEIN 2"/>
    <property type="match status" value="1"/>
</dbReference>
<dbReference type="SUPFAM" id="SSF47769">
    <property type="entry name" value="SAM/Pointed domain"/>
    <property type="match status" value="1"/>
</dbReference>
<dbReference type="PANTHER" id="PTHR46040">
    <property type="entry name" value="HIGH MOBILITY GROUP PROTEIN 2"/>
    <property type="match status" value="1"/>
</dbReference>
<dbReference type="GO" id="GO:0003677">
    <property type="term" value="F:DNA binding"/>
    <property type="evidence" value="ECO:0007669"/>
    <property type="project" value="UniProtKB-UniRule"/>
</dbReference>
<feature type="domain" description="SAM" evidence="5">
    <location>
        <begin position="1"/>
        <end position="45"/>
    </location>
</feature>
<keyword evidence="2 3" id="KW-0539">Nucleus</keyword>
<dbReference type="SUPFAM" id="SSF47095">
    <property type="entry name" value="HMG-box"/>
    <property type="match status" value="1"/>
</dbReference>
<evidence type="ECO:0000256" key="2">
    <source>
        <dbReference type="ARBA" id="ARBA00023242"/>
    </source>
</evidence>
<evidence type="ECO:0000259" key="6">
    <source>
        <dbReference type="PROSITE" id="PS50118"/>
    </source>
</evidence>
<dbReference type="GO" id="GO:0010468">
    <property type="term" value="P:regulation of gene expression"/>
    <property type="evidence" value="ECO:0007669"/>
    <property type="project" value="TreeGrafter"/>
</dbReference>
<gene>
    <name evidence="7" type="ORF">DL546_000097</name>
</gene>
<dbReference type="Pfam" id="PF00536">
    <property type="entry name" value="SAM_1"/>
    <property type="match status" value="1"/>
</dbReference>
<evidence type="ECO:0000313" key="8">
    <source>
        <dbReference type="Proteomes" id="UP000275385"/>
    </source>
</evidence>
<dbReference type="EMBL" id="QVQW01000156">
    <property type="protein sequence ID" value="RKU39734.1"/>
    <property type="molecule type" value="Genomic_DNA"/>
</dbReference>
<evidence type="ECO:0000313" key="7">
    <source>
        <dbReference type="EMBL" id="RKU39734.1"/>
    </source>
</evidence>
<dbReference type="AlphaFoldDB" id="A0A420XVP4"/>
<feature type="DNA-binding region" description="HMG box" evidence="3">
    <location>
        <begin position="120"/>
        <end position="186"/>
    </location>
</feature>
<feature type="region of interest" description="Disordered" evidence="4">
    <location>
        <begin position="382"/>
        <end position="419"/>
    </location>
</feature>
<dbReference type="InterPro" id="IPR013761">
    <property type="entry name" value="SAM/pointed_sf"/>
</dbReference>
<feature type="compositionally biased region" description="Low complexity" evidence="4">
    <location>
        <begin position="403"/>
        <end position="413"/>
    </location>
</feature>
<evidence type="ECO:0000256" key="3">
    <source>
        <dbReference type="PROSITE-ProRule" id="PRU00267"/>
    </source>
</evidence>
<dbReference type="InterPro" id="IPR001660">
    <property type="entry name" value="SAM"/>
</dbReference>
<feature type="compositionally biased region" description="Polar residues" evidence="4">
    <location>
        <begin position="222"/>
        <end position="238"/>
    </location>
</feature>
<evidence type="ECO:0000259" key="5">
    <source>
        <dbReference type="PROSITE" id="PS50105"/>
    </source>
</evidence>
<protein>
    <recommendedName>
        <fullName evidence="9">HMG box domain-containing protein</fullName>
    </recommendedName>
</protein>
<dbReference type="Pfam" id="PF00505">
    <property type="entry name" value="HMG_box"/>
    <property type="match status" value="1"/>
</dbReference>
<sequence>MTQQLAAIFGEVGISQYLDIFLEQGFDTWETILDITESDLDALGVKLGHRRKLQRRIAHARGLAPDASLAALKQPVAEETQAEAPSTTQRLVKLEIRDVTPVVVTKRKYRRHPKPDENAPERPPSAYVLFSNKMREDLKGRNLTFTEIAKLVGENWQNLSHAEKEPFETQAQTAKDRYNARLSEYKKTPEYKKYQDYLQEFKAKYAHQAQEKEGTKRVKLSSAESRANSSETPTRPSRSGSGSGSGSEGQQTPNKAFSAQGHGRLGSVVSATDSQLSVTPAMRHTSLEEAVHSPHPTQPLQRASSKPSPSMRASSQDEGLRTAQRRGHGWYTVHRDEIDGPPRLLPSLSDVIDYQGVMGDGAPTPSDLQGYPFPRNFNFDSATSPPALVGGNPKHPNLKHEQSSSGSLSSASSYGFPRTPIDGSLPIHSLLSEKPQHQSFGAMPQYPLPHLYSRQQSIDGMGMSFSNVFAPAPDRRGIPQPSPPIPAPMAQASLLGQVKPGQSPTRHHSDPSLDGMSALLRAGEVLDGQSPR</sequence>
<dbReference type="InterPro" id="IPR009071">
    <property type="entry name" value="HMG_box_dom"/>
</dbReference>
<keyword evidence="8" id="KW-1185">Reference proteome</keyword>
<dbReference type="OrthoDB" id="1919336at2759"/>
<feature type="region of interest" description="Disordered" evidence="4">
    <location>
        <begin position="289"/>
        <end position="327"/>
    </location>
</feature>
<comment type="caution">
    <text evidence="7">The sequence shown here is derived from an EMBL/GenBank/DDBJ whole genome shotgun (WGS) entry which is preliminary data.</text>
</comment>
<organism evidence="7 8">
    <name type="scientific">Coniochaeta pulveracea</name>
    <dbReference type="NCBI Taxonomy" id="177199"/>
    <lineage>
        <taxon>Eukaryota</taxon>
        <taxon>Fungi</taxon>
        <taxon>Dikarya</taxon>
        <taxon>Ascomycota</taxon>
        <taxon>Pezizomycotina</taxon>
        <taxon>Sordariomycetes</taxon>
        <taxon>Sordariomycetidae</taxon>
        <taxon>Coniochaetales</taxon>
        <taxon>Coniochaetaceae</taxon>
        <taxon>Coniochaeta</taxon>
    </lineage>
</organism>
<name>A0A420XVP4_9PEZI</name>
<evidence type="ECO:0000256" key="4">
    <source>
        <dbReference type="SAM" id="MobiDB-lite"/>
    </source>
</evidence>
<feature type="compositionally biased region" description="Low complexity" evidence="4">
    <location>
        <begin position="302"/>
        <end position="314"/>
    </location>
</feature>
<proteinExistence type="predicted"/>
<dbReference type="GO" id="GO:0005634">
    <property type="term" value="C:nucleus"/>
    <property type="evidence" value="ECO:0007669"/>
    <property type="project" value="UniProtKB-UniRule"/>
</dbReference>
<dbReference type="InterPro" id="IPR051965">
    <property type="entry name" value="ChromReg_NeuronalGeneExpr"/>
</dbReference>
<feature type="region of interest" description="Disordered" evidence="4">
    <location>
        <begin position="207"/>
        <end position="260"/>
    </location>
</feature>
<reference evidence="7 8" key="1">
    <citation type="submission" date="2018-08" db="EMBL/GenBank/DDBJ databases">
        <title>Draft genome of the lignicolous fungus Coniochaeta pulveracea.</title>
        <authorList>
            <person name="Borstlap C.J."/>
            <person name="De Witt R.N."/>
            <person name="Botha A."/>
            <person name="Volschenk H."/>
        </authorList>
    </citation>
    <scope>NUCLEOTIDE SEQUENCE [LARGE SCALE GENOMIC DNA]</scope>
    <source>
        <strain evidence="7 8">CAB683</strain>
    </source>
</reference>
<dbReference type="STRING" id="177199.A0A420XVP4"/>
<feature type="compositionally biased region" description="Basic and acidic residues" evidence="4">
    <location>
        <begin position="207"/>
        <end position="216"/>
    </location>
</feature>
<dbReference type="Gene3D" id="1.10.30.10">
    <property type="entry name" value="High mobility group box domain"/>
    <property type="match status" value="1"/>
</dbReference>
<evidence type="ECO:0000256" key="1">
    <source>
        <dbReference type="ARBA" id="ARBA00023125"/>
    </source>
</evidence>
<dbReference type="Proteomes" id="UP000275385">
    <property type="component" value="Unassembled WGS sequence"/>
</dbReference>
<dbReference type="InterPro" id="IPR036910">
    <property type="entry name" value="HMG_box_dom_sf"/>
</dbReference>
<evidence type="ECO:0008006" key="9">
    <source>
        <dbReference type="Google" id="ProtNLM"/>
    </source>
</evidence>
<dbReference type="SMART" id="SM00454">
    <property type="entry name" value="SAM"/>
    <property type="match status" value="1"/>
</dbReference>
<dbReference type="Gene3D" id="1.10.150.50">
    <property type="entry name" value="Transcription Factor, Ets-1"/>
    <property type="match status" value="1"/>
</dbReference>
<feature type="region of interest" description="Disordered" evidence="4">
    <location>
        <begin position="469"/>
        <end position="532"/>
    </location>
</feature>
<keyword evidence="1 3" id="KW-0238">DNA-binding</keyword>
<accession>A0A420XVP4</accession>
<feature type="region of interest" description="Disordered" evidence="4">
    <location>
        <begin position="356"/>
        <end position="375"/>
    </location>
</feature>
<dbReference type="PROSITE" id="PS50105">
    <property type="entry name" value="SAM_DOMAIN"/>
    <property type="match status" value="1"/>
</dbReference>
<feature type="domain" description="HMG box" evidence="6">
    <location>
        <begin position="120"/>
        <end position="186"/>
    </location>
</feature>
<dbReference type="PROSITE" id="PS50118">
    <property type="entry name" value="HMG_BOX_2"/>
    <property type="match status" value="1"/>
</dbReference>